<dbReference type="EMBL" id="CALNXJ010000003">
    <property type="protein sequence ID" value="CAH3036235.1"/>
    <property type="molecule type" value="Genomic_DNA"/>
</dbReference>
<dbReference type="AlphaFoldDB" id="A0AAU9VQ54"/>
<name>A0AAU9VQ54_9CNID</name>
<evidence type="ECO:0000313" key="1">
    <source>
        <dbReference type="EMBL" id="CAH3036235.1"/>
    </source>
</evidence>
<proteinExistence type="predicted"/>
<accession>A0AAU9VQ54</accession>
<gene>
    <name evidence="1" type="ORF">PMEA_00016733</name>
</gene>
<protein>
    <submittedName>
        <fullName evidence="1">Uncharacterized protein</fullName>
    </submittedName>
</protein>
<sequence length="103" mass="12009">MFHFRFADKTNGFLVIFSGSELTDRNGMGWRAFLSAPGSTDRFQEQNHSDGHQQDRLILSERHNRQRRNAVTVFTMEDVLKSNNFQSFLNTHSARTRSRTSEE</sequence>
<comment type="caution">
    <text evidence="1">The sequence shown here is derived from an EMBL/GenBank/DDBJ whole genome shotgun (WGS) entry which is preliminary data.</text>
</comment>
<evidence type="ECO:0000313" key="2">
    <source>
        <dbReference type="Proteomes" id="UP001159428"/>
    </source>
</evidence>
<keyword evidence="2" id="KW-1185">Reference proteome</keyword>
<dbReference type="Proteomes" id="UP001159428">
    <property type="component" value="Unassembled WGS sequence"/>
</dbReference>
<reference evidence="1 2" key="1">
    <citation type="submission" date="2022-05" db="EMBL/GenBank/DDBJ databases">
        <authorList>
            <consortium name="Genoscope - CEA"/>
            <person name="William W."/>
        </authorList>
    </citation>
    <scope>NUCLEOTIDE SEQUENCE [LARGE SCALE GENOMIC DNA]</scope>
</reference>
<organism evidence="1 2">
    <name type="scientific">Pocillopora meandrina</name>
    <dbReference type="NCBI Taxonomy" id="46732"/>
    <lineage>
        <taxon>Eukaryota</taxon>
        <taxon>Metazoa</taxon>
        <taxon>Cnidaria</taxon>
        <taxon>Anthozoa</taxon>
        <taxon>Hexacorallia</taxon>
        <taxon>Scleractinia</taxon>
        <taxon>Astrocoeniina</taxon>
        <taxon>Pocilloporidae</taxon>
        <taxon>Pocillopora</taxon>
    </lineage>
</organism>